<evidence type="ECO:0000256" key="5">
    <source>
        <dbReference type="ARBA" id="ARBA00022777"/>
    </source>
</evidence>
<feature type="transmembrane region" description="Helical" evidence="9">
    <location>
        <begin position="123"/>
        <end position="143"/>
    </location>
</feature>
<keyword evidence="6 9" id="KW-1133">Transmembrane helix</keyword>
<dbReference type="Gene3D" id="3.30.565.10">
    <property type="entry name" value="Histidine kinase-like ATPase, C-terminal domain"/>
    <property type="match status" value="1"/>
</dbReference>
<dbReference type="OrthoDB" id="5243952at2"/>
<evidence type="ECO:0000256" key="8">
    <source>
        <dbReference type="ARBA" id="ARBA00023136"/>
    </source>
</evidence>
<feature type="transmembrane region" description="Helical" evidence="9">
    <location>
        <begin position="41"/>
        <end position="63"/>
    </location>
</feature>
<evidence type="ECO:0000256" key="1">
    <source>
        <dbReference type="ARBA" id="ARBA00004651"/>
    </source>
</evidence>
<sequence length="397" mass="42926">MIASEQVAGLPHEGARIQALLRLLLAGFLVAVLVTQPPSAHLLLCWAIVLSYVLWSVASTVVLRIGGPGVLRYTWLALAVDVFTLAGLTLVADKSADTTWTAYTLLNGLFVVPLMAATQLSPLVCALATAPTVAAYLVSGLLIRPIDEEPISYVVLRALLLAVVGLACVLLTALQRARVLTIARLLQERNHLLEEMVQIEQREQRDLAETLHDGALQYVLAARQDVEPALAGDAECLERVEFALAETTRLLRATMSQLHPAALESAGLLPVLKDVADATRSRGRFSIDVVTHDWDESTRTTVDELLLVTVRELLTNVVKHAAARKVVVELARTEAVARLQVIDDGRGLGGVDLDARLRNGHLGLASRRIRVEAAGGWMRLRDADPHGTVAEVEVPLA</sequence>
<reference evidence="11 12" key="1">
    <citation type="submission" date="2019-02" db="EMBL/GenBank/DDBJ databases">
        <title>Kribbella capetownensis sp. nov. and Kribbella speibonae sp. nov., isolated from soil.</title>
        <authorList>
            <person name="Curtis S.M."/>
            <person name="Norton I."/>
            <person name="Everest G.J."/>
            <person name="Meyers P.R."/>
        </authorList>
    </citation>
    <scope>NUCLEOTIDE SEQUENCE [LARGE SCALE GENOMIC DNA]</scope>
    <source>
        <strain evidence="11 12">NRRL B-24813</strain>
    </source>
</reference>
<keyword evidence="8 9" id="KW-0472">Membrane</keyword>
<dbReference type="GO" id="GO:0005886">
    <property type="term" value="C:plasma membrane"/>
    <property type="evidence" value="ECO:0007669"/>
    <property type="project" value="UniProtKB-SubCell"/>
</dbReference>
<feature type="transmembrane region" description="Helical" evidence="9">
    <location>
        <begin position="70"/>
        <end position="92"/>
    </location>
</feature>
<keyword evidence="2" id="KW-1003">Cell membrane</keyword>
<feature type="transmembrane region" description="Helical" evidence="9">
    <location>
        <begin position="19"/>
        <end position="35"/>
    </location>
</feature>
<evidence type="ECO:0000256" key="2">
    <source>
        <dbReference type="ARBA" id="ARBA00022475"/>
    </source>
</evidence>
<dbReference type="PANTHER" id="PTHR24421:SF37">
    <property type="entry name" value="SENSOR HISTIDINE KINASE NARS"/>
    <property type="match status" value="1"/>
</dbReference>
<dbReference type="Pfam" id="PF02518">
    <property type="entry name" value="HATPase_c"/>
    <property type="match status" value="1"/>
</dbReference>
<keyword evidence="3" id="KW-0808">Transferase</keyword>
<comment type="caution">
    <text evidence="11">The sequence shown here is derived from an EMBL/GenBank/DDBJ whole genome shotgun (WGS) entry which is preliminary data.</text>
</comment>
<dbReference type="GO" id="GO:0000160">
    <property type="term" value="P:phosphorelay signal transduction system"/>
    <property type="evidence" value="ECO:0007669"/>
    <property type="project" value="UniProtKB-KW"/>
</dbReference>
<evidence type="ECO:0000259" key="10">
    <source>
        <dbReference type="Pfam" id="PF02518"/>
    </source>
</evidence>
<comment type="subcellular location">
    <subcellularLocation>
        <location evidence="1">Cell membrane</location>
        <topology evidence="1">Multi-pass membrane protein</topology>
    </subcellularLocation>
</comment>
<accession>A0A4R0K4X2</accession>
<evidence type="ECO:0000256" key="7">
    <source>
        <dbReference type="ARBA" id="ARBA00023012"/>
    </source>
</evidence>
<keyword evidence="12" id="KW-1185">Reference proteome</keyword>
<keyword evidence="11" id="KW-0067">ATP-binding</keyword>
<dbReference type="InterPro" id="IPR050482">
    <property type="entry name" value="Sensor_HK_TwoCompSys"/>
</dbReference>
<protein>
    <submittedName>
        <fullName evidence="11">ATP-binding protein</fullName>
    </submittedName>
</protein>
<keyword evidence="5" id="KW-0418">Kinase</keyword>
<organism evidence="11 12">
    <name type="scientific">Kribbella pittospori</name>
    <dbReference type="NCBI Taxonomy" id="722689"/>
    <lineage>
        <taxon>Bacteria</taxon>
        <taxon>Bacillati</taxon>
        <taxon>Actinomycetota</taxon>
        <taxon>Actinomycetes</taxon>
        <taxon>Propionibacteriales</taxon>
        <taxon>Kribbellaceae</taxon>
        <taxon>Kribbella</taxon>
    </lineage>
</organism>
<feature type="domain" description="Histidine kinase/HSP90-like ATPase" evidence="10">
    <location>
        <begin position="306"/>
        <end position="396"/>
    </location>
</feature>
<keyword evidence="4 9" id="KW-0812">Transmembrane</keyword>
<evidence type="ECO:0000256" key="6">
    <source>
        <dbReference type="ARBA" id="ARBA00022989"/>
    </source>
</evidence>
<feature type="transmembrane region" description="Helical" evidence="9">
    <location>
        <begin position="155"/>
        <end position="174"/>
    </location>
</feature>
<dbReference type="GO" id="GO:0005524">
    <property type="term" value="F:ATP binding"/>
    <property type="evidence" value="ECO:0007669"/>
    <property type="project" value="UniProtKB-KW"/>
</dbReference>
<gene>
    <name evidence="11" type="ORF">E0H73_38795</name>
</gene>
<evidence type="ECO:0000256" key="4">
    <source>
        <dbReference type="ARBA" id="ARBA00022692"/>
    </source>
</evidence>
<dbReference type="CDD" id="cd16917">
    <property type="entry name" value="HATPase_UhpB-NarQ-NarX-like"/>
    <property type="match status" value="1"/>
</dbReference>
<evidence type="ECO:0000256" key="9">
    <source>
        <dbReference type="SAM" id="Phobius"/>
    </source>
</evidence>
<dbReference type="AlphaFoldDB" id="A0A4R0K4X2"/>
<keyword evidence="7" id="KW-0902">Two-component regulatory system</keyword>
<proteinExistence type="predicted"/>
<dbReference type="EMBL" id="SJKB01000019">
    <property type="protein sequence ID" value="TCC54400.1"/>
    <property type="molecule type" value="Genomic_DNA"/>
</dbReference>
<dbReference type="PANTHER" id="PTHR24421">
    <property type="entry name" value="NITRATE/NITRITE SENSOR PROTEIN NARX-RELATED"/>
    <property type="match status" value="1"/>
</dbReference>
<evidence type="ECO:0000256" key="3">
    <source>
        <dbReference type="ARBA" id="ARBA00022679"/>
    </source>
</evidence>
<keyword evidence="11" id="KW-0547">Nucleotide-binding</keyword>
<dbReference type="InterPro" id="IPR003594">
    <property type="entry name" value="HATPase_dom"/>
</dbReference>
<dbReference type="InterPro" id="IPR036890">
    <property type="entry name" value="HATPase_C_sf"/>
</dbReference>
<evidence type="ECO:0000313" key="11">
    <source>
        <dbReference type="EMBL" id="TCC54400.1"/>
    </source>
</evidence>
<feature type="transmembrane region" description="Helical" evidence="9">
    <location>
        <begin position="98"/>
        <end position="116"/>
    </location>
</feature>
<name>A0A4R0K4X2_9ACTN</name>
<dbReference type="SUPFAM" id="SSF55874">
    <property type="entry name" value="ATPase domain of HSP90 chaperone/DNA topoisomerase II/histidine kinase"/>
    <property type="match status" value="1"/>
</dbReference>
<dbReference type="RefSeq" id="WP_131365124.1">
    <property type="nucleotide sequence ID" value="NZ_SJKB01000019.1"/>
</dbReference>
<dbReference type="GO" id="GO:0016301">
    <property type="term" value="F:kinase activity"/>
    <property type="evidence" value="ECO:0007669"/>
    <property type="project" value="UniProtKB-KW"/>
</dbReference>
<evidence type="ECO:0000313" key="12">
    <source>
        <dbReference type="Proteomes" id="UP000291144"/>
    </source>
</evidence>
<dbReference type="Proteomes" id="UP000291144">
    <property type="component" value="Unassembled WGS sequence"/>
</dbReference>